<evidence type="ECO:0000313" key="3">
    <source>
        <dbReference type="Proteomes" id="UP000006237"/>
    </source>
</evidence>
<evidence type="ECO:0000313" key="2">
    <source>
        <dbReference type="EMBL" id="EEI62146.1"/>
    </source>
</evidence>
<protein>
    <submittedName>
        <fullName evidence="2">Uncharacterized protein</fullName>
    </submittedName>
</protein>
<keyword evidence="3" id="KW-1185">Reference proteome</keyword>
<accession>A0ABM9XLY0</accession>
<comment type="caution">
    <text evidence="2">The sequence shown here is derived from an EMBL/GenBank/DDBJ whole genome shotgun (WGS) entry which is preliminary data.</text>
</comment>
<reference evidence="2 3" key="1">
    <citation type="submission" date="2009-01" db="EMBL/GenBank/DDBJ databases">
        <authorList>
            <person name="Qin X."/>
            <person name="Bachman B."/>
            <person name="Battles P."/>
            <person name="Bell A."/>
            <person name="Bess C."/>
            <person name="Bickham C."/>
            <person name="Chaboub L."/>
            <person name="Chen D."/>
            <person name="Coyle M."/>
            <person name="Deiros D.R."/>
            <person name="Dinh H."/>
            <person name="Forbes L."/>
            <person name="Fowler G."/>
            <person name="Francisco L."/>
            <person name="Fu Q."/>
            <person name="Gubbala S."/>
            <person name="Hale W."/>
            <person name="Han Y."/>
            <person name="Hemphill L."/>
            <person name="Highlander S.K."/>
            <person name="Hirani K."/>
            <person name="Hogues M."/>
            <person name="Jackson L."/>
            <person name="Jakkamsetti A."/>
            <person name="Javaid M."/>
            <person name="Jiang H."/>
            <person name="Korchina V."/>
            <person name="Kovar C."/>
            <person name="Lara F."/>
            <person name="Lee S."/>
            <person name="Mata R."/>
            <person name="Mathew T."/>
            <person name="Moen C."/>
            <person name="Morales K."/>
            <person name="Munidasa M."/>
            <person name="Nazareth L."/>
            <person name="Ngo R."/>
            <person name="Nguyen L."/>
            <person name="Okwuonu G."/>
            <person name="Ongeri F."/>
            <person name="Patil S."/>
            <person name="Petrosino J."/>
            <person name="Pham C."/>
            <person name="Pham P."/>
            <person name="Pu L.-L."/>
            <person name="Puazo M."/>
            <person name="Raj R."/>
            <person name="Reid J."/>
            <person name="Rouhana J."/>
            <person name="Saada N."/>
            <person name="Shang Y."/>
            <person name="Simmons D."/>
            <person name="Thornton R."/>
            <person name="Warren J."/>
            <person name="Weissenberger G."/>
            <person name="Zhang J."/>
            <person name="Zhang L."/>
            <person name="Zhou C."/>
            <person name="Zhu D."/>
            <person name="Muzny D."/>
            <person name="Worley K."/>
            <person name="Gibbs R."/>
        </authorList>
    </citation>
    <scope>NUCLEOTIDE SEQUENCE [LARGE SCALE GENOMIC DNA]</scope>
    <source>
        <strain evidence="2 3">ATCC 51866</strain>
    </source>
</reference>
<organism evidence="2 3">
    <name type="scientific">Corynebacterium glucuronolyticum ATCC 51866</name>
    <dbReference type="NCBI Taxonomy" id="548478"/>
    <lineage>
        <taxon>Bacteria</taxon>
        <taxon>Bacillati</taxon>
        <taxon>Actinomycetota</taxon>
        <taxon>Actinomycetes</taxon>
        <taxon>Mycobacteriales</taxon>
        <taxon>Corynebacteriaceae</taxon>
        <taxon>Corynebacterium</taxon>
    </lineage>
</organism>
<keyword evidence="1" id="KW-0472">Membrane</keyword>
<proteinExistence type="predicted"/>
<dbReference type="RefSeq" id="WP_005395293.1">
    <property type="nucleotide sequence ID" value="NZ_GG667037.1"/>
</dbReference>
<evidence type="ECO:0000256" key="1">
    <source>
        <dbReference type="SAM" id="Phobius"/>
    </source>
</evidence>
<sequence>MAIPPFLIQGIPLPFCPRKMRLFEVQGFPPHFDIPTITALFHVMHGAILAGIATYGYSVLSFLYGPPPF</sequence>
<dbReference type="EMBL" id="ACHF01000118">
    <property type="protein sequence ID" value="EEI62146.1"/>
    <property type="molecule type" value="Genomic_DNA"/>
</dbReference>
<name>A0ABM9XLY0_9CORY</name>
<gene>
    <name evidence="2" type="ORF">HMPREF0293_2271</name>
</gene>
<feature type="transmembrane region" description="Helical" evidence="1">
    <location>
        <begin position="39"/>
        <end position="64"/>
    </location>
</feature>
<dbReference type="Proteomes" id="UP000006237">
    <property type="component" value="Unassembled WGS sequence"/>
</dbReference>
<keyword evidence="1" id="KW-0812">Transmembrane</keyword>
<keyword evidence="1" id="KW-1133">Transmembrane helix</keyword>